<feature type="transmembrane region" description="Helical" evidence="8">
    <location>
        <begin position="302"/>
        <end position="327"/>
    </location>
</feature>
<keyword evidence="2" id="KW-0813">Transport</keyword>
<evidence type="ECO:0000256" key="1">
    <source>
        <dbReference type="ARBA" id="ARBA00004651"/>
    </source>
</evidence>
<evidence type="ECO:0000256" key="7">
    <source>
        <dbReference type="ARBA" id="ARBA00023136"/>
    </source>
</evidence>
<keyword evidence="11" id="KW-1185">Reference proteome</keyword>
<sequence>MIETINLAILIGAGLVILSTLTSLVSQRIGAPLLLVFLGIGLLAGQDGVLGIQFDSGGTAYFIGSLALAIILFDSGFETPLRSYRLAAAPALTLATLGVVLTAGLVGVASHYLFGVSWIEGFLLGSIVASTDAAAVFFLLRVGGLKLRDKVKATLEVESGANDPMAIFLTAMFVELAASQADPGFGFSASFIASFAQQIGLGLIIGIIGGGAVAALLNRLRNLDPGLFPIAGLATALVVFAASGLLGGSGFLSAYVAGVVAGNRRLIFPHRIRRFQVGMTWLAQIGMFLTLGLLATPSEFGVIILPAIALAIILIFFARPLAVWICLLPFKFKWREKLFVGWVGLRGAVSIMLAILPGLGGVQNGDTFFNIVFVMVLASLLIQGWTISLAAHLLNMLLPHGPGLLDRIELELPGDAELELVSYRIHPESTVAIGERVPRWARPVLIMRGSRTYSIHNIGHLQADDRVYLFASPRQLEILDKIYASPADLDHPSLYGDFVFGGEVKFSNIAKQYGLTAFNLESEETVGEYLEREFSGEPVVGDRLSVGSVDLVVTALSEDNVIETIGLIIDPDSFARPNIPKVLTNKIRGSIRNIRARLNASASTTATDDHQSTEANT</sequence>
<evidence type="ECO:0000256" key="6">
    <source>
        <dbReference type="ARBA" id="ARBA00023065"/>
    </source>
</evidence>
<gene>
    <name evidence="10" type="ORF">ABFZ84_14495</name>
</gene>
<comment type="subcellular location">
    <subcellularLocation>
        <location evidence="1">Cell membrane</location>
        <topology evidence="1">Multi-pass membrane protein</topology>
    </subcellularLocation>
</comment>
<proteinExistence type="predicted"/>
<dbReference type="Gene3D" id="6.10.140.1330">
    <property type="match status" value="1"/>
</dbReference>
<keyword evidence="6" id="KW-0406">Ion transport</keyword>
<feature type="transmembrane region" description="Helical" evidence="8">
    <location>
        <begin position="6"/>
        <end position="26"/>
    </location>
</feature>
<feature type="transmembrane region" description="Helical" evidence="8">
    <location>
        <begin position="89"/>
        <end position="112"/>
    </location>
</feature>
<evidence type="ECO:0000256" key="3">
    <source>
        <dbReference type="ARBA" id="ARBA00022449"/>
    </source>
</evidence>
<dbReference type="NCBIfam" id="NF003714">
    <property type="entry name" value="PRK05326.1-1"/>
    <property type="match status" value="1"/>
</dbReference>
<evidence type="ECO:0000256" key="2">
    <source>
        <dbReference type="ARBA" id="ARBA00022448"/>
    </source>
</evidence>
<evidence type="ECO:0000256" key="8">
    <source>
        <dbReference type="SAM" id="Phobius"/>
    </source>
</evidence>
<feature type="transmembrane region" description="Helical" evidence="8">
    <location>
        <begin position="60"/>
        <end position="77"/>
    </location>
</feature>
<keyword evidence="5 8" id="KW-1133">Transmembrane helix</keyword>
<feature type="transmembrane region" description="Helical" evidence="8">
    <location>
        <begin position="277"/>
        <end position="296"/>
    </location>
</feature>
<feature type="transmembrane region" description="Helical" evidence="8">
    <location>
        <begin position="230"/>
        <end position="256"/>
    </location>
</feature>
<evidence type="ECO:0000256" key="4">
    <source>
        <dbReference type="ARBA" id="ARBA00022692"/>
    </source>
</evidence>
<keyword evidence="4 8" id="KW-0812">Transmembrane</keyword>
<dbReference type="NCBIfam" id="NF003715">
    <property type="entry name" value="PRK05326.1-2"/>
    <property type="match status" value="1"/>
</dbReference>
<dbReference type="EMBL" id="JBEHZE010000002">
    <property type="protein sequence ID" value="MEX6634757.1"/>
    <property type="molecule type" value="Genomic_DNA"/>
</dbReference>
<accession>A0ABV3ZBJ5</accession>
<feature type="domain" description="Cation/H+ exchanger transmembrane" evidence="9">
    <location>
        <begin position="18"/>
        <end position="389"/>
    </location>
</feature>
<evidence type="ECO:0000313" key="11">
    <source>
        <dbReference type="Proteomes" id="UP001560685"/>
    </source>
</evidence>
<name>A0ABV3ZBJ5_9PROT</name>
<feature type="transmembrane region" description="Helical" evidence="8">
    <location>
        <begin position="118"/>
        <end position="140"/>
    </location>
</feature>
<comment type="caution">
    <text evidence="10">The sequence shown here is derived from an EMBL/GenBank/DDBJ whole genome shotgun (WGS) entry which is preliminary data.</text>
</comment>
<dbReference type="PANTHER" id="PTHR32507:SF7">
    <property type="entry name" value="K(+)_H(+) ANTIPORTER NHAP2"/>
    <property type="match status" value="1"/>
</dbReference>
<organism evidence="10 11">
    <name type="scientific">Hyphococcus lacteus</name>
    <dbReference type="NCBI Taxonomy" id="3143536"/>
    <lineage>
        <taxon>Bacteria</taxon>
        <taxon>Pseudomonadati</taxon>
        <taxon>Pseudomonadota</taxon>
        <taxon>Alphaproteobacteria</taxon>
        <taxon>Parvularculales</taxon>
        <taxon>Parvularculaceae</taxon>
        <taxon>Hyphococcus</taxon>
    </lineage>
</organism>
<dbReference type="PANTHER" id="PTHR32507">
    <property type="entry name" value="NA(+)/H(+) ANTIPORTER 1"/>
    <property type="match status" value="1"/>
</dbReference>
<evidence type="ECO:0000256" key="5">
    <source>
        <dbReference type="ARBA" id="ARBA00022989"/>
    </source>
</evidence>
<protein>
    <submittedName>
        <fullName evidence="10">Potassium/proton antiporter</fullName>
    </submittedName>
</protein>
<dbReference type="Proteomes" id="UP001560685">
    <property type="component" value="Unassembled WGS sequence"/>
</dbReference>
<dbReference type="Pfam" id="PF00999">
    <property type="entry name" value="Na_H_Exchanger"/>
    <property type="match status" value="1"/>
</dbReference>
<feature type="transmembrane region" description="Helical" evidence="8">
    <location>
        <begin position="199"/>
        <end position="218"/>
    </location>
</feature>
<keyword evidence="7 8" id="KW-0472">Membrane</keyword>
<reference evidence="10 11" key="1">
    <citation type="submission" date="2024-05" db="EMBL/GenBank/DDBJ databases">
        <title>Three bacterial strains, DH-69, EH-24, and ECK-19 isolated from coastal sediments.</title>
        <authorList>
            <person name="Ye Y.-Q."/>
            <person name="Du Z.-J."/>
        </authorList>
    </citation>
    <scope>NUCLEOTIDE SEQUENCE [LARGE SCALE GENOMIC DNA]</scope>
    <source>
        <strain evidence="10 11">ECK-19</strain>
    </source>
</reference>
<feature type="transmembrane region" description="Helical" evidence="8">
    <location>
        <begin position="339"/>
        <end position="359"/>
    </location>
</feature>
<feature type="transmembrane region" description="Helical" evidence="8">
    <location>
        <begin position="33"/>
        <end position="54"/>
    </location>
</feature>
<evidence type="ECO:0000259" key="9">
    <source>
        <dbReference type="Pfam" id="PF00999"/>
    </source>
</evidence>
<keyword evidence="3" id="KW-0050">Antiport</keyword>
<feature type="transmembrane region" description="Helical" evidence="8">
    <location>
        <begin position="371"/>
        <end position="398"/>
    </location>
</feature>
<dbReference type="InterPro" id="IPR006153">
    <property type="entry name" value="Cation/H_exchanger_TM"/>
</dbReference>
<evidence type="ECO:0000313" key="10">
    <source>
        <dbReference type="EMBL" id="MEX6634757.1"/>
    </source>
</evidence>
<dbReference type="NCBIfam" id="NF003716">
    <property type="entry name" value="PRK05326.1-3"/>
    <property type="match status" value="1"/>
</dbReference>